<reference evidence="1" key="1">
    <citation type="journal article" date="2020" name="Stud. Mycol.">
        <title>101 Dothideomycetes genomes: a test case for predicting lifestyles and emergence of pathogens.</title>
        <authorList>
            <person name="Haridas S."/>
            <person name="Albert R."/>
            <person name="Binder M."/>
            <person name="Bloem J."/>
            <person name="Labutti K."/>
            <person name="Salamov A."/>
            <person name="Andreopoulos B."/>
            <person name="Baker S."/>
            <person name="Barry K."/>
            <person name="Bills G."/>
            <person name="Bluhm B."/>
            <person name="Cannon C."/>
            <person name="Castanera R."/>
            <person name="Culley D."/>
            <person name="Daum C."/>
            <person name="Ezra D."/>
            <person name="Gonzalez J."/>
            <person name="Henrissat B."/>
            <person name="Kuo A."/>
            <person name="Liang C."/>
            <person name="Lipzen A."/>
            <person name="Lutzoni F."/>
            <person name="Magnuson J."/>
            <person name="Mondo S."/>
            <person name="Nolan M."/>
            <person name="Ohm R."/>
            <person name="Pangilinan J."/>
            <person name="Park H.-J."/>
            <person name="Ramirez L."/>
            <person name="Alfaro M."/>
            <person name="Sun H."/>
            <person name="Tritt A."/>
            <person name="Yoshinaga Y."/>
            <person name="Zwiers L.-H."/>
            <person name="Turgeon B."/>
            <person name="Goodwin S."/>
            <person name="Spatafora J."/>
            <person name="Crous P."/>
            <person name="Grigoriev I."/>
        </authorList>
    </citation>
    <scope>NUCLEOTIDE SEQUENCE</scope>
    <source>
        <strain evidence="1">CBS 121167</strain>
    </source>
</reference>
<keyword evidence="2" id="KW-1185">Reference proteome</keyword>
<gene>
    <name evidence="1" type="ORF">K452DRAFT_301608</name>
</gene>
<evidence type="ECO:0000313" key="2">
    <source>
        <dbReference type="Proteomes" id="UP000799438"/>
    </source>
</evidence>
<protein>
    <submittedName>
        <fullName evidence="1">Uncharacterized protein</fullName>
    </submittedName>
</protein>
<dbReference type="Proteomes" id="UP000799438">
    <property type="component" value="Unassembled WGS sequence"/>
</dbReference>
<evidence type="ECO:0000313" key="1">
    <source>
        <dbReference type="EMBL" id="KAF2137883.1"/>
    </source>
</evidence>
<dbReference type="EMBL" id="ML995499">
    <property type="protein sequence ID" value="KAF2137883.1"/>
    <property type="molecule type" value="Genomic_DNA"/>
</dbReference>
<dbReference type="RefSeq" id="XP_033393598.1">
    <property type="nucleotide sequence ID" value="XM_033542474.1"/>
</dbReference>
<dbReference type="GeneID" id="54299971"/>
<proteinExistence type="predicted"/>
<name>A0A6A6B3D7_9PEZI</name>
<accession>A0A6A6B3D7</accession>
<dbReference type="AlphaFoldDB" id="A0A6A6B3D7"/>
<sequence length="250" mass="28444">MASHNSISDNNTTNPALPNVLRGTLVGLCEHYIELSKQWRNIGARYHHLTLSARTSNATTESERAMLALISKHFCPSDSDIAVARTLEHDNPEIWRALNDTEDLFPRDLVRMTATVMQEAKARIVALLRMLEQMQECYDAIAGAVDALLLVPDSVHPLKELPEHEREEMRRLMRRWAYTLPEMRRQLDGAADGEEQEALLKKLGSRFFSLEEMEGLEILRATGRHDLSAGQKHNVRVFFTGFAEPRILES</sequence>
<organism evidence="1 2">
    <name type="scientific">Aplosporella prunicola CBS 121167</name>
    <dbReference type="NCBI Taxonomy" id="1176127"/>
    <lineage>
        <taxon>Eukaryota</taxon>
        <taxon>Fungi</taxon>
        <taxon>Dikarya</taxon>
        <taxon>Ascomycota</taxon>
        <taxon>Pezizomycotina</taxon>
        <taxon>Dothideomycetes</taxon>
        <taxon>Dothideomycetes incertae sedis</taxon>
        <taxon>Botryosphaeriales</taxon>
        <taxon>Aplosporellaceae</taxon>
        <taxon>Aplosporella</taxon>
    </lineage>
</organism>